<evidence type="ECO:0000256" key="2">
    <source>
        <dbReference type="ARBA" id="ARBA00022980"/>
    </source>
</evidence>
<dbReference type="GO" id="GO:0006412">
    <property type="term" value="P:translation"/>
    <property type="evidence" value="ECO:0007669"/>
    <property type="project" value="InterPro"/>
</dbReference>
<dbReference type="InterPro" id="IPR053708">
    <property type="entry name" value="Ribosomal_LSU_eL42"/>
</dbReference>
<keyword evidence="2 4" id="KW-0689">Ribosomal protein</keyword>
<protein>
    <submittedName>
        <fullName evidence="5">60S ribosomal protein l44</fullName>
    </submittedName>
</protein>
<dbReference type="Gene3D" id="3.10.450.80">
    <property type="match status" value="2"/>
</dbReference>
<comment type="caution">
    <text evidence="5">The sequence shown here is derived from an EMBL/GenBank/DDBJ whole genome shotgun (WGS) entry which is preliminary data.</text>
</comment>
<evidence type="ECO:0000313" key="6">
    <source>
        <dbReference type="Proteomes" id="UP000653305"/>
    </source>
</evidence>
<comment type="similarity">
    <text evidence="1 4">Belongs to the eukaryotic ribosomal protein eL42 family.</text>
</comment>
<dbReference type="GO" id="GO:1990904">
    <property type="term" value="C:ribonucleoprotein complex"/>
    <property type="evidence" value="ECO:0007669"/>
    <property type="project" value="UniProtKB-KW"/>
</dbReference>
<name>A0A830BNZ4_9LAMI</name>
<evidence type="ECO:0000256" key="4">
    <source>
        <dbReference type="RuleBase" id="RU000666"/>
    </source>
</evidence>
<reference evidence="5" key="1">
    <citation type="submission" date="2020-07" db="EMBL/GenBank/DDBJ databases">
        <title>Ethylene signaling mediates host invasion by parasitic plants.</title>
        <authorList>
            <person name="Yoshida S."/>
        </authorList>
    </citation>
    <scope>NUCLEOTIDE SEQUENCE</scope>
    <source>
        <strain evidence="5">Okayama</strain>
    </source>
</reference>
<proteinExistence type="inferred from homology"/>
<accession>A0A830BNZ4</accession>
<dbReference type="EMBL" id="BMAC01000108">
    <property type="protein sequence ID" value="GFP85555.1"/>
    <property type="molecule type" value="Genomic_DNA"/>
</dbReference>
<organism evidence="5 6">
    <name type="scientific">Phtheirospermum japonicum</name>
    <dbReference type="NCBI Taxonomy" id="374723"/>
    <lineage>
        <taxon>Eukaryota</taxon>
        <taxon>Viridiplantae</taxon>
        <taxon>Streptophyta</taxon>
        <taxon>Embryophyta</taxon>
        <taxon>Tracheophyta</taxon>
        <taxon>Spermatophyta</taxon>
        <taxon>Magnoliopsida</taxon>
        <taxon>eudicotyledons</taxon>
        <taxon>Gunneridae</taxon>
        <taxon>Pentapetalae</taxon>
        <taxon>asterids</taxon>
        <taxon>lamiids</taxon>
        <taxon>Lamiales</taxon>
        <taxon>Orobanchaceae</taxon>
        <taxon>Orobanchaceae incertae sedis</taxon>
        <taxon>Phtheirospermum</taxon>
    </lineage>
</organism>
<dbReference type="Pfam" id="PF00935">
    <property type="entry name" value="Ribosomal_L44"/>
    <property type="match status" value="1"/>
</dbReference>
<evidence type="ECO:0000256" key="1">
    <source>
        <dbReference type="ARBA" id="ARBA00009364"/>
    </source>
</evidence>
<evidence type="ECO:0000313" key="5">
    <source>
        <dbReference type="EMBL" id="GFP85555.1"/>
    </source>
</evidence>
<dbReference type="SUPFAM" id="SSF57829">
    <property type="entry name" value="Zn-binding ribosomal proteins"/>
    <property type="match status" value="1"/>
</dbReference>
<gene>
    <name evidence="5" type="ORF">PHJA_000699200</name>
</gene>
<dbReference type="InterPro" id="IPR000552">
    <property type="entry name" value="Ribosomal_eL44"/>
</dbReference>
<sequence>MVNVPKTKKTFCKSKECKRHTLNKVTQYKTGKDSLTSQGKCRYDYKQAKTTKKIVLRPHCQGCKHISQHAIKRCKHFEIGEDKKGK</sequence>
<dbReference type="GO" id="GO:0005840">
    <property type="term" value="C:ribosome"/>
    <property type="evidence" value="ECO:0007669"/>
    <property type="project" value="UniProtKB-KW"/>
</dbReference>
<dbReference type="Proteomes" id="UP000653305">
    <property type="component" value="Unassembled WGS sequence"/>
</dbReference>
<dbReference type="InterPro" id="IPR011332">
    <property type="entry name" value="Ribosomal_zn-bd"/>
</dbReference>
<keyword evidence="6" id="KW-1185">Reference proteome</keyword>
<dbReference type="GO" id="GO:0003735">
    <property type="term" value="F:structural constituent of ribosome"/>
    <property type="evidence" value="ECO:0007669"/>
    <property type="project" value="InterPro"/>
</dbReference>
<evidence type="ECO:0000256" key="3">
    <source>
        <dbReference type="ARBA" id="ARBA00023274"/>
    </source>
</evidence>
<dbReference type="AlphaFoldDB" id="A0A830BNZ4"/>
<dbReference type="PANTHER" id="PTHR10369">
    <property type="entry name" value="60S RIBOSOMAL PROTEIN L36A/L44"/>
    <property type="match status" value="1"/>
</dbReference>
<dbReference type="OrthoDB" id="1588082at2759"/>
<keyword evidence="3 4" id="KW-0687">Ribonucleoprotein</keyword>
<dbReference type="FunFam" id="3.10.450.80:FF:000001">
    <property type="entry name" value="60S ribosomal protein L44"/>
    <property type="match status" value="1"/>
</dbReference>
<dbReference type="PROSITE" id="PS01172">
    <property type="entry name" value="RIBOSOMAL_L44E"/>
    <property type="match status" value="1"/>
</dbReference>